<evidence type="ECO:0000313" key="3">
    <source>
        <dbReference type="EMBL" id="CAD6187742.1"/>
    </source>
</evidence>
<evidence type="ECO:0000256" key="1">
    <source>
        <dbReference type="SAM" id="MobiDB-lite"/>
    </source>
</evidence>
<feature type="transmembrane region" description="Helical" evidence="2">
    <location>
        <begin position="23"/>
        <end position="42"/>
    </location>
</feature>
<dbReference type="Proteomes" id="UP000835052">
    <property type="component" value="Unassembled WGS sequence"/>
</dbReference>
<feature type="region of interest" description="Disordered" evidence="1">
    <location>
        <begin position="101"/>
        <end position="121"/>
    </location>
</feature>
<name>A0A8S1GXS6_9PELO</name>
<keyword evidence="4" id="KW-1185">Reference proteome</keyword>
<gene>
    <name evidence="3" type="ORF">CAUJ_LOCUS3661</name>
</gene>
<evidence type="ECO:0000256" key="2">
    <source>
        <dbReference type="SAM" id="Phobius"/>
    </source>
</evidence>
<accession>A0A8S1GXS6</accession>
<comment type="caution">
    <text evidence="3">The sequence shown here is derived from an EMBL/GenBank/DDBJ whole genome shotgun (WGS) entry which is preliminary data.</text>
</comment>
<keyword evidence="2" id="KW-1133">Transmembrane helix</keyword>
<protein>
    <submittedName>
        <fullName evidence="3">Uncharacterized protein</fullName>
    </submittedName>
</protein>
<evidence type="ECO:0000313" key="4">
    <source>
        <dbReference type="Proteomes" id="UP000835052"/>
    </source>
</evidence>
<proteinExistence type="predicted"/>
<reference evidence="3" key="1">
    <citation type="submission" date="2020-10" db="EMBL/GenBank/DDBJ databases">
        <authorList>
            <person name="Kikuchi T."/>
        </authorList>
    </citation>
    <scope>NUCLEOTIDE SEQUENCE</scope>
    <source>
        <strain evidence="3">NKZ352</strain>
    </source>
</reference>
<dbReference type="EMBL" id="CAJGYM010000007">
    <property type="protein sequence ID" value="CAD6187742.1"/>
    <property type="molecule type" value="Genomic_DNA"/>
</dbReference>
<sequence length="121" mass="14783">MNVDKVTEHMTPQGEGQNEPSRISFYIVLGSLTLSVLISILHQLNRFYKMKRWDEMESFDSKFRSEQHFEKWYMQEMLDKEEELRRKKAVETLQRRDKERIAELFSQHRRTDKKKEEEANK</sequence>
<organism evidence="3 4">
    <name type="scientific">Caenorhabditis auriculariae</name>
    <dbReference type="NCBI Taxonomy" id="2777116"/>
    <lineage>
        <taxon>Eukaryota</taxon>
        <taxon>Metazoa</taxon>
        <taxon>Ecdysozoa</taxon>
        <taxon>Nematoda</taxon>
        <taxon>Chromadorea</taxon>
        <taxon>Rhabditida</taxon>
        <taxon>Rhabditina</taxon>
        <taxon>Rhabditomorpha</taxon>
        <taxon>Rhabditoidea</taxon>
        <taxon>Rhabditidae</taxon>
        <taxon>Peloderinae</taxon>
        <taxon>Caenorhabditis</taxon>
    </lineage>
</organism>
<keyword evidence="2" id="KW-0472">Membrane</keyword>
<dbReference type="AlphaFoldDB" id="A0A8S1GXS6"/>
<keyword evidence="2" id="KW-0812">Transmembrane</keyword>